<organism evidence="2">
    <name type="scientific">Candidatus Electrothrix aestuarii</name>
    <dbReference type="NCBI Taxonomy" id="3062594"/>
    <lineage>
        <taxon>Bacteria</taxon>
        <taxon>Pseudomonadati</taxon>
        <taxon>Thermodesulfobacteriota</taxon>
        <taxon>Desulfobulbia</taxon>
        <taxon>Desulfobulbales</taxon>
        <taxon>Desulfobulbaceae</taxon>
        <taxon>Candidatus Electrothrix</taxon>
    </lineage>
</organism>
<evidence type="ECO:0000256" key="1">
    <source>
        <dbReference type="ARBA" id="ARBA00022679"/>
    </source>
</evidence>
<dbReference type="InterPro" id="IPR026634">
    <property type="entry name" value="TPST-like"/>
</dbReference>
<dbReference type="InterPro" id="IPR027417">
    <property type="entry name" value="P-loop_NTPase"/>
</dbReference>
<reference evidence="2" key="2">
    <citation type="submission" date="2024-06" db="EMBL/GenBank/DDBJ databases">
        <authorList>
            <person name="Plum-Jensen L.E."/>
            <person name="Schramm A."/>
            <person name="Marshall I.P.G."/>
        </authorList>
    </citation>
    <scope>NUCLEOTIDE SEQUENCE</scope>
    <source>
        <strain evidence="2">Rat1</strain>
    </source>
</reference>
<dbReference type="EMBL" id="CP159373">
    <property type="protein sequence ID" value="XCN74096.1"/>
    <property type="molecule type" value="Genomic_DNA"/>
</dbReference>
<dbReference type="PANTHER" id="PTHR12788">
    <property type="entry name" value="PROTEIN-TYROSINE SULFOTRANSFERASE 2"/>
    <property type="match status" value="1"/>
</dbReference>
<reference evidence="2" key="1">
    <citation type="journal article" date="2024" name="Syst. Appl. Microbiol.">
        <title>First single-strain enrichments of Electrothrix cable bacteria, description of E. aestuarii sp. nov. and E. rattekaaiensis sp. nov., and proposal of a cable bacteria taxonomy following the rules of the SeqCode.</title>
        <authorList>
            <person name="Plum-Jensen L.E."/>
            <person name="Schramm A."/>
            <person name="Marshall I.P.G."/>
        </authorList>
    </citation>
    <scope>NUCLEOTIDE SEQUENCE</scope>
    <source>
        <strain evidence="2">Rat1</strain>
    </source>
</reference>
<name>A0AAU8LYK0_9BACT</name>
<dbReference type="Gene3D" id="3.40.50.300">
    <property type="entry name" value="P-loop containing nucleotide triphosphate hydrolases"/>
    <property type="match status" value="1"/>
</dbReference>
<dbReference type="GO" id="GO:0008476">
    <property type="term" value="F:protein-tyrosine sulfotransferase activity"/>
    <property type="evidence" value="ECO:0007669"/>
    <property type="project" value="InterPro"/>
</dbReference>
<protein>
    <submittedName>
        <fullName evidence="2">Sulfotransferase</fullName>
        <ecNumber evidence="2">2.8.2.-</ecNumber>
    </submittedName>
</protein>
<dbReference type="Pfam" id="PF13469">
    <property type="entry name" value="Sulfotransfer_3"/>
    <property type="match status" value="1"/>
</dbReference>
<dbReference type="PANTHER" id="PTHR12788:SF10">
    <property type="entry name" value="PROTEIN-TYROSINE SULFOTRANSFERASE"/>
    <property type="match status" value="1"/>
</dbReference>
<dbReference type="EC" id="2.8.2.-" evidence="2"/>
<dbReference type="SUPFAM" id="SSF52540">
    <property type="entry name" value="P-loop containing nucleoside triphosphate hydrolases"/>
    <property type="match status" value="1"/>
</dbReference>
<dbReference type="KEGG" id="eaj:Q3M24_04895"/>
<evidence type="ECO:0000313" key="2">
    <source>
        <dbReference type="EMBL" id="XCN74096.1"/>
    </source>
</evidence>
<dbReference type="AlphaFoldDB" id="A0AAU8LYK0"/>
<sequence>MTNNNIRPVLMVPLRRCGSHALRLRLNLSPEFYAPYPLHIVDFINFLPLYGGLDEPSQYFQLIVDLVGLQNASMVKWKNVVLDPVLLFERVRDRVPNIHTVLWEMLYTAAEQRQAQVVMDKSLDSVFYAEELIQVNPDMLFLNVVRDPRAQISSMNKAIIYDFNTLLNTQRWVKAYRKAREIEQKYPERTLTIRFEDFVVHQEEVLRRICDFIGISFIPDMIKISQSKEATEISRLSNLWKNNGFDPIASNINKFTRSLSSHEIILIETLTEELMDYYGYERMTTGTVHMTPKLYEQARQENSLKTQRAWVTLAQKNHIDYTLRRFRTDYLAMIQQRLEAPPAMETQDEPFESSILAVS</sequence>
<accession>A0AAU8LYK0</accession>
<keyword evidence="1 2" id="KW-0808">Transferase</keyword>
<gene>
    <name evidence="2" type="ORF">Q3M24_04895</name>
</gene>
<proteinExistence type="predicted"/>